<keyword evidence="2" id="KW-1185">Reference proteome</keyword>
<gene>
    <name evidence="1" type="ORF">SAMN05216192_10579</name>
</gene>
<dbReference type="Proteomes" id="UP000199050">
    <property type="component" value="Unassembled WGS sequence"/>
</dbReference>
<name>A0A1G8K9U7_9BACL</name>
<dbReference type="OrthoDB" id="2628429at2"/>
<dbReference type="RefSeq" id="WP_090713302.1">
    <property type="nucleotide sequence ID" value="NZ_CBCSKY010000002.1"/>
</dbReference>
<sequence length="70" mass="8090">MEQSPLKVEQLIKLLLAMNPRAEVYWNDAEGQYRALLDEDIEEIYAPEKAAKTIVQFGSLRKPRQVEDTV</sequence>
<dbReference type="EMBL" id="FNDX01000005">
    <property type="protein sequence ID" value="SDI40202.1"/>
    <property type="molecule type" value="Genomic_DNA"/>
</dbReference>
<dbReference type="AlphaFoldDB" id="A0A1G8K9U7"/>
<organism evidence="1 2">
    <name type="scientific">Paenibacillus typhae</name>
    <dbReference type="NCBI Taxonomy" id="1174501"/>
    <lineage>
        <taxon>Bacteria</taxon>
        <taxon>Bacillati</taxon>
        <taxon>Bacillota</taxon>
        <taxon>Bacilli</taxon>
        <taxon>Bacillales</taxon>
        <taxon>Paenibacillaceae</taxon>
        <taxon>Paenibacillus</taxon>
    </lineage>
</organism>
<protein>
    <submittedName>
        <fullName evidence="1">Uncharacterized protein</fullName>
    </submittedName>
</protein>
<evidence type="ECO:0000313" key="2">
    <source>
        <dbReference type="Proteomes" id="UP000199050"/>
    </source>
</evidence>
<dbReference type="STRING" id="1174501.SAMN05216192_10579"/>
<proteinExistence type="predicted"/>
<accession>A0A1G8K9U7</accession>
<evidence type="ECO:0000313" key="1">
    <source>
        <dbReference type="EMBL" id="SDI40202.1"/>
    </source>
</evidence>
<reference evidence="2" key="1">
    <citation type="submission" date="2016-10" db="EMBL/GenBank/DDBJ databases">
        <authorList>
            <person name="Varghese N."/>
            <person name="Submissions S."/>
        </authorList>
    </citation>
    <scope>NUCLEOTIDE SEQUENCE [LARGE SCALE GENOMIC DNA]</scope>
    <source>
        <strain evidence="2">CGMCC 1.11012</strain>
    </source>
</reference>